<evidence type="ECO:0000313" key="2">
    <source>
        <dbReference type="EMBL" id="CAE0289921.1"/>
    </source>
</evidence>
<dbReference type="EMBL" id="HBIC01036766">
    <property type="protein sequence ID" value="CAE0289921.1"/>
    <property type="molecule type" value="Transcribed_RNA"/>
</dbReference>
<evidence type="ECO:0000256" key="1">
    <source>
        <dbReference type="SAM" id="MobiDB-lite"/>
    </source>
</evidence>
<gene>
    <name evidence="2" type="ORF">SELO1098_LOCUS18766</name>
</gene>
<organism evidence="2">
    <name type="scientific">Spumella elongata</name>
    <dbReference type="NCBI Taxonomy" id="89044"/>
    <lineage>
        <taxon>Eukaryota</taxon>
        <taxon>Sar</taxon>
        <taxon>Stramenopiles</taxon>
        <taxon>Ochrophyta</taxon>
        <taxon>Chrysophyceae</taxon>
        <taxon>Chromulinales</taxon>
        <taxon>Chromulinaceae</taxon>
        <taxon>Spumella</taxon>
    </lineage>
</organism>
<feature type="compositionally biased region" description="Low complexity" evidence="1">
    <location>
        <begin position="7"/>
        <end position="17"/>
    </location>
</feature>
<evidence type="ECO:0008006" key="3">
    <source>
        <dbReference type="Google" id="ProtNLM"/>
    </source>
</evidence>
<sequence>MFGQGGASSDASASSAEEAAKYSENPGRARRRKLRGHRKKLVKALKILPVCVSVASVLCNEGHPLVELHGEDDDEYRFCDNCNARDLEHTWSCPDCDYDICNDCHGTLS</sequence>
<name>A0A7S3HAV8_9STRA</name>
<protein>
    <recommendedName>
        <fullName evidence="3">ZZ-type domain-containing protein</fullName>
    </recommendedName>
</protein>
<feature type="region of interest" description="Disordered" evidence="1">
    <location>
        <begin position="1"/>
        <end position="35"/>
    </location>
</feature>
<dbReference type="AlphaFoldDB" id="A0A7S3HAV8"/>
<accession>A0A7S3HAV8</accession>
<reference evidence="2" key="1">
    <citation type="submission" date="2021-01" db="EMBL/GenBank/DDBJ databases">
        <authorList>
            <person name="Corre E."/>
            <person name="Pelletier E."/>
            <person name="Niang G."/>
            <person name="Scheremetjew M."/>
            <person name="Finn R."/>
            <person name="Kale V."/>
            <person name="Holt S."/>
            <person name="Cochrane G."/>
            <person name="Meng A."/>
            <person name="Brown T."/>
            <person name="Cohen L."/>
        </authorList>
    </citation>
    <scope>NUCLEOTIDE SEQUENCE</scope>
    <source>
        <strain evidence="2">CCAP 955/1</strain>
    </source>
</reference>
<proteinExistence type="predicted"/>